<accession>A0ABD1LD09</accession>
<proteinExistence type="predicted"/>
<comment type="caution">
    <text evidence="1">The sequence shown here is derived from an EMBL/GenBank/DDBJ whole genome shotgun (WGS) entry which is preliminary data.</text>
</comment>
<protein>
    <submittedName>
        <fullName evidence="1">Uncharacterized protein</fullName>
    </submittedName>
</protein>
<sequence length="101" mass="11735">MDPYLPPHSFGNYYRITMTIPIPGRGLVHQVRDQIKKIDRDYVIKLQDGDDHLDFLKDSSYRVLLKDTKTAGGIEEYLSLKVKDMTKFEADQELLAYACMH</sequence>
<organism evidence="1 2">
    <name type="scientific">Flemingia macrophylla</name>
    <dbReference type="NCBI Taxonomy" id="520843"/>
    <lineage>
        <taxon>Eukaryota</taxon>
        <taxon>Viridiplantae</taxon>
        <taxon>Streptophyta</taxon>
        <taxon>Embryophyta</taxon>
        <taxon>Tracheophyta</taxon>
        <taxon>Spermatophyta</taxon>
        <taxon>Magnoliopsida</taxon>
        <taxon>eudicotyledons</taxon>
        <taxon>Gunneridae</taxon>
        <taxon>Pentapetalae</taxon>
        <taxon>rosids</taxon>
        <taxon>fabids</taxon>
        <taxon>Fabales</taxon>
        <taxon>Fabaceae</taxon>
        <taxon>Papilionoideae</taxon>
        <taxon>50 kb inversion clade</taxon>
        <taxon>NPAAA clade</taxon>
        <taxon>indigoferoid/millettioid clade</taxon>
        <taxon>Phaseoleae</taxon>
        <taxon>Flemingia</taxon>
    </lineage>
</organism>
<dbReference type="AlphaFoldDB" id="A0ABD1LD09"/>
<keyword evidence="2" id="KW-1185">Reference proteome</keyword>
<dbReference type="Proteomes" id="UP001603857">
    <property type="component" value="Unassembled WGS sequence"/>
</dbReference>
<evidence type="ECO:0000313" key="2">
    <source>
        <dbReference type="Proteomes" id="UP001603857"/>
    </source>
</evidence>
<reference evidence="1 2" key="1">
    <citation type="submission" date="2024-08" db="EMBL/GenBank/DDBJ databases">
        <title>Insights into the chromosomal genome structure of Flemingia macrophylla.</title>
        <authorList>
            <person name="Ding Y."/>
            <person name="Zhao Y."/>
            <person name="Bi W."/>
            <person name="Wu M."/>
            <person name="Zhao G."/>
            <person name="Gong Y."/>
            <person name="Li W."/>
            <person name="Zhang P."/>
        </authorList>
    </citation>
    <scope>NUCLEOTIDE SEQUENCE [LARGE SCALE GENOMIC DNA]</scope>
    <source>
        <strain evidence="1">DYQJB</strain>
        <tissue evidence="1">Leaf</tissue>
    </source>
</reference>
<gene>
    <name evidence="1" type="ORF">Fmac_025795</name>
</gene>
<name>A0ABD1LD09_9FABA</name>
<dbReference type="EMBL" id="JBGMDY010000009">
    <property type="protein sequence ID" value="KAL2321416.1"/>
    <property type="molecule type" value="Genomic_DNA"/>
</dbReference>
<evidence type="ECO:0000313" key="1">
    <source>
        <dbReference type="EMBL" id="KAL2321416.1"/>
    </source>
</evidence>